<keyword evidence="3" id="KW-1185">Reference proteome</keyword>
<organism evidence="2 3">
    <name type="scientific">Lachnellula hyalina</name>
    <dbReference type="NCBI Taxonomy" id="1316788"/>
    <lineage>
        <taxon>Eukaryota</taxon>
        <taxon>Fungi</taxon>
        <taxon>Dikarya</taxon>
        <taxon>Ascomycota</taxon>
        <taxon>Pezizomycotina</taxon>
        <taxon>Leotiomycetes</taxon>
        <taxon>Helotiales</taxon>
        <taxon>Lachnaceae</taxon>
        <taxon>Lachnellula</taxon>
    </lineage>
</organism>
<feature type="compositionally biased region" description="Low complexity" evidence="1">
    <location>
        <begin position="84"/>
        <end position="105"/>
    </location>
</feature>
<gene>
    <name evidence="2" type="ORF">LHYA1_G004716</name>
</gene>
<proteinExistence type="predicted"/>
<evidence type="ECO:0000313" key="2">
    <source>
        <dbReference type="EMBL" id="TVY26746.1"/>
    </source>
</evidence>
<feature type="region of interest" description="Disordered" evidence="1">
    <location>
        <begin position="79"/>
        <end position="105"/>
    </location>
</feature>
<dbReference type="AlphaFoldDB" id="A0A8H8R299"/>
<evidence type="ECO:0000256" key="1">
    <source>
        <dbReference type="SAM" id="MobiDB-lite"/>
    </source>
</evidence>
<dbReference type="Proteomes" id="UP000431533">
    <property type="component" value="Unassembled WGS sequence"/>
</dbReference>
<reference evidence="2 3" key="1">
    <citation type="submission" date="2018-05" db="EMBL/GenBank/DDBJ databases">
        <title>Genome sequencing and assembly of the regulated plant pathogen Lachnellula willkommii and related sister species for the development of diagnostic species identification markers.</title>
        <authorList>
            <person name="Giroux E."/>
            <person name="Bilodeau G."/>
        </authorList>
    </citation>
    <scope>NUCLEOTIDE SEQUENCE [LARGE SCALE GENOMIC DNA]</scope>
    <source>
        <strain evidence="2 3">CBS 185.66</strain>
    </source>
</reference>
<sequence>MASEKGINIKDKLEAQVKSADMTDDMQQEAIDVANGPRNRILLSTSRRPCVKLQALRILDPTADLLSSLMSARDQPGTALLDVTSAPSSPTRPSTSSTSTWATAPSSFSRHNKRLYLEFIPVLVLEDGYGGDGWTRLLVMEGLLWEKYCLMRYVDTDMANDKIPKSSNGYLSKFKGNLVKSFLFP</sequence>
<dbReference type="GeneID" id="41984914"/>
<dbReference type="OrthoDB" id="10033309at2759"/>
<comment type="caution">
    <text evidence="2">The sequence shown here is derived from an EMBL/GenBank/DDBJ whole genome shotgun (WGS) entry which is preliminary data.</text>
</comment>
<dbReference type="EMBL" id="QGMH01000063">
    <property type="protein sequence ID" value="TVY26746.1"/>
    <property type="molecule type" value="Genomic_DNA"/>
</dbReference>
<name>A0A8H8R299_9HELO</name>
<protein>
    <submittedName>
        <fullName evidence="2">Uncharacterized protein</fullName>
    </submittedName>
</protein>
<dbReference type="RefSeq" id="XP_031005534.1">
    <property type="nucleotide sequence ID" value="XM_031149673.1"/>
</dbReference>
<accession>A0A8H8R299</accession>
<evidence type="ECO:0000313" key="3">
    <source>
        <dbReference type="Proteomes" id="UP000431533"/>
    </source>
</evidence>